<evidence type="ECO:0000313" key="2">
    <source>
        <dbReference type="WBParaSite" id="L893_g13736.t1"/>
    </source>
</evidence>
<proteinExistence type="predicted"/>
<organism evidence="1 2">
    <name type="scientific">Steinernema glaseri</name>
    <dbReference type="NCBI Taxonomy" id="37863"/>
    <lineage>
        <taxon>Eukaryota</taxon>
        <taxon>Metazoa</taxon>
        <taxon>Ecdysozoa</taxon>
        <taxon>Nematoda</taxon>
        <taxon>Chromadorea</taxon>
        <taxon>Rhabditida</taxon>
        <taxon>Tylenchina</taxon>
        <taxon>Panagrolaimomorpha</taxon>
        <taxon>Strongyloidoidea</taxon>
        <taxon>Steinernematidae</taxon>
        <taxon>Steinernema</taxon>
    </lineage>
</organism>
<evidence type="ECO:0000313" key="1">
    <source>
        <dbReference type="Proteomes" id="UP000095287"/>
    </source>
</evidence>
<accession>A0A1I7Y8G6</accession>
<dbReference type="AlphaFoldDB" id="A0A1I7Y8G6"/>
<name>A0A1I7Y8G6_9BILA</name>
<keyword evidence="1" id="KW-1185">Reference proteome</keyword>
<dbReference type="WBParaSite" id="L893_g13736.t1">
    <property type="protein sequence ID" value="L893_g13736.t1"/>
    <property type="gene ID" value="L893_g13736"/>
</dbReference>
<dbReference type="Proteomes" id="UP000095287">
    <property type="component" value="Unplaced"/>
</dbReference>
<sequence>MPRSSRLVSGDVFEGCDLDDAFAYCLGFGFDCDVDDYHDGGLRSRRDAAGSWNEQAVTSHVHMLRKLASKTVIILDGCRGLSKTDTEAQCRPK</sequence>
<protein>
    <submittedName>
        <fullName evidence="2">CASPASE_P20 domain-containing protein</fullName>
    </submittedName>
</protein>
<reference evidence="2" key="1">
    <citation type="submission" date="2016-11" db="UniProtKB">
        <authorList>
            <consortium name="WormBaseParasite"/>
        </authorList>
    </citation>
    <scope>IDENTIFICATION</scope>
</reference>